<reference evidence="1 2" key="1">
    <citation type="submission" date="2018-01" db="EMBL/GenBank/DDBJ databases">
        <title>Saezia sanguinis gen. nov., sp. nov., in the order Burkholderiales isolated from human blood.</title>
        <authorList>
            <person name="Medina-Pascual M.J."/>
            <person name="Valdezate S."/>
            <person name="Monzon S."/>
            <person name="Cuesta I."/>
            <person name="Carrasco G."/>
            <person name="Villalon P."/>
            <person name="Saez-Nieto J.A."/>
        </authorList>
    </citation>
    <scope>NUCLEOTIDE SEQUENCE [LARGE SCALE GENOMIC DNA]</scope>
    <source>
        <strain evidence="1 2">CNM695-12</strain>
    </source>
</reference>
<dbReference type="EMBL" id="PQSP01000002">
    <property type="protein sequence ID" value="RUS67526.1"/>
    <property type="molecule type" value="Genomic_DNA"/>
</dbReference>
<comment type="caution">
    <text evidence="1">The sequence shown here is derived from an EMBL/GenBank/DDBJ whole genome shotgun (WGS) entry which is preliminary data.</text>
</comment>
<evidence type="ECO:0000313" key="1">
    <source>
        <dbReference type="EMBL" id="RUS67526.1"/>
    </source>
</evidence>
<accession>A0A433SFP9</accession>
<sequence length="40" mass="4355">MEQLTIVPSQQVGDRTFIQVGKPTIPLSRVADISTLVQMG</sequence>
<organism evidence="1 2">
    <name type="scientific">Saezia sanguinis</name>
    <dbReference type="NCBI Taxonomy" id="1965230"/>
    <lineage>
        <taxon>Bacteria</taxon>
        <taxon>Pseudomonadati</taxon>
        <taxon>Pseudomonadota</taxon>
        <taxon>Betaproteobacteria</taxon>
        <taxon>Burkholderiales</taxon>
        <taxon>Saeziaceae</taxon>
        <taxon>Saezia</taxon>
    </lineage>
</organism>
<dbReference type="Proteomes" id="UP000286947">
    <property type="component" value="Unassembled WGS sequence"/>
</dbReference>
<name>A0A433SFP9_9BURK</name>
<keyword evidence="2" id="KW-1185">Reference proteome</keyword>
<dbReference type="AlphaFoldDB" id="A0A433SFP9"/>
<protein>
    <submittedName>
        <fullName evidence="1">Uncharacterized protein</fullName>
    </submittedName>
</protein>
<proteinExistence type="predicted"/>
<evidence type="ECO:0000313" key="2">
    <source>
        <dbReference type="Proteomes" id="UP000286947"/>
    </source>
</evidence>
<gene>
    <name evidence="1" type="ORF">CUZ56_01474</name>
</gene>